<dbReference type="STRING" id="1566387.QV13_11490"/>
<keyword evidence="5" id="KW-0560">Oxidoreductase</keyword>
<comment type="caution">
    <text evidence="7">The sequence shown here is derived from an EMBL/GenBank/DDBJ whole genome shotgun (WGS) entry which is preliminary data.</text>
</comment>
<dbReference type="InterPro" id="IPR051473">
    <property type="entry name" value="P2Ox-like"/>
</dbReference>
<name>A0A1C2DVR1_9HYPH</name>
<reference evidence="7 8" key="1">
    <citation type="submission" date="2016-08" db="EMBL/GenBank/DDBJ databases">
        <title>Whole genome sequence of Mesorhizobium sp. strain UASWS1009 isolated from industrial sewage.</title>
        <authorList>
            <person name="Crovadore J."/>
            <person name="Calmin G."/>
            <person name="Chablais R."/>
            <person name="Cochard B."/>
            <person name="Lefort F."/>
        </authorList>
    </citation>
    <scope>NUCLEOTIDE SEQUENCE [LARGE SCALE GENOMIC DNA]</scope>
    <source>
        <strain evidence="7 8">UASWS1009</strain>
    </source>
</reference>
<dbReference type="SUPFAM" id="SSF51905">
    <property type="entry name" value="FAD/NAD(P)-binding domain"/>
    <property type="match status" value="1"/>
</dbReference>
<organism evidence="7 8">
    <name type="scientific">Mesorhizobium hungaricum</name>
    <dbReference type="NCBI Taxonomy" id="1566387"/>
    <lineage>
        <taxon>Bacteria</taxon>
        <taxon>Pseudomonadati</taxon>
        <taxon>Pseudomonadota</taxon>
        <taxon>Alphaproteobacteria</taxon>
        <taxon>Hyphomicrobiales</taxon>
        <taxon>Phyllobacteriaceae</taxon>
        <taxon>Mesorhizobium</taxon>
    </lineage>
</organism>
<dbReference type="InterPro" id="IPR007867">
    <property type="entry name" value="GMC_OxRtase_C"/>
</dbReference>
<evidence type="ECO:0000259" key="6">
    <source>
        <dbReference type="Pfam" id="PF05199"/>
    </source>
</evidence>
<dbReference type="PANTHER" id="PTHR42784">
    <property type="entry name" value="PYRANOSE 2-OXIDASE"/>
    <property type="match status" value="1"/>
</dbReference>
<evidence type="ECO:0000313" key="7">
    <source>
        <dbReference type="EMBL" id="OCX18844.1"/>
    </source>
</evidence>
<dbReference type="EMBL" id="MDEO01000031">
    <property type="protein sequence ID" value="OCX18844.1"/>
    <property type="molecule type" value="Genomic_DNA"/>
</dbReference>
<comment type="similarity">
    <text evidence="2">Belongs to the GMC oxidoreductase family.</text>
</comment>
<keyword evidence="8" id="KW-1185">Reference proteome</keyword>
<dbReference type="GO" id="GO:0016614">
    <property type="term" value="F:oxidoreductase activity, acting on CH-OH group of donors"/>
    <property type="evidence" value="ECO:0007669"/>
    <property type="project" value="InterPro"/>
</dbReference>
<dbReference type="Pfam" id="PF05199">
    <property type="entry name" value="GMC_oxred_C"/>
    <property type="match status" value="1"/>
</dbReference>
<dbReference type="InterPro" id="IPR036188">
    <property type="entry name" value="FAD/NAD-bd_sf"/>
</dbReference>
<evidence type="ECO:0000256" key="4">
    <source>
        <dbReference type="ARBA" id="ARBA00022827"/>
    </source>
</evidence>
<evidence type="ECO:0000256" key="5">
    <source>
        <dbReference type="ARBA" id="ARBA00023002"/>
    </source>
</evidence>
<keyword evidence="3" id="KW-0285">Flavoprotein</keyword>
<keyword evidence="4" id="KW-0274">FAD</keyword>
<comment type="cofactor">
    <cofactor evidence="1">
        <name>FAD</name>
        <dbReference type="ChEBI" id="CHEBI:57692"/>
    </cofactor>
</comment>
<dbReference type="AlphaFoldDB" id="A0A1C2DVR1"/>
<evidence type="ECO:0000256" key="2">
    <source>
        <dbReference type="ARBA" id="ARBA00010790"/>
    </source>
</evidence>
<evidence type="ECO:0000256" key="1">
    <source>
        <dbReference type="ARBA" id="ARBA00001974"/>
    </source>
</evidence>
<evidence type="ECO:0000313" key="8">
    <source>
        <dbReference type="Proteomes" id="UP000094412"/>
    </source>
</evidence>
<sequence length="455" mass="50399">MIPISAHESSARPYISQSRWPLQLGELEAYHHEIESLFGTGHDSYEHISGDRPDVAMFPAFDTTLTPRWAKCPTFKQCNIATVLADDLRNLPGVEIWLGATVCDFELDRAAGCLSAITARSLGGKTLTVRANDFVIAAGTIETTRLLLLLDRISEGHAFRRCRVLGRYFQDHLKAEVATIGRGDPSATNRLFGYRFVNSVRRDLHLELSKSAQHDDAVASAFAYVAMDIAESPLADIKRLAQGLQRGRVDPGDIWRVSRNLGLVSRAAWWRIMRNQLYIPASVDLRLLVCVEQLPHRANRISLAEKRDRFGMPKALFEWGPTETEEQTFQSCVARIGAYWTQAGFDRICPLTWLVARGEGAAQIIDRAEACAHPSGSTRMGTVVEDSVVDPDLWCHEVPNVAALSASVFPTAGSANPTFTIMKLALWLGDSYLRRLSSQVAGVVAKRPSMRTVPI</sequence>
<dbReference type="Gene3D" id="3.50.50.60">
    <property type="entry name" value="FAD/NAD(P)-binding domain"/>
    <property type="match status" value="1"/>
</dbReference>
<accession>A0A1C2DVR1</accession>
<dbReference type="PANTHER" id="PTHR42784:SF1">
    <property type="entry name" value="PYRANOSE 2-OXIDASE"/>
    <property type="match status" value="1"/>
</dbReference>
<proteinExistence type="inferred from homology"/>
<dbReference type="Proteomes" id="UP000094412">
    <property type="component" value="Unassembled WGS sequence"/>
</dbReference>
<dbReference type="RefSeq" id="WP_036257083.1">
    <property type="nucleotide sequence ID" value="NZ_MDEO01000031.1"/>
</dbReference>
<feature type="domain" description="Glucose-methanol-choline oxidoreductase C-terminal" evidence="6">
    <location>
        <begin position="295"/>
        <end position="425"/>
    </location>
</feature>
<evidence type="ECO:0000256" key="3">
    <source>
        <dbReference type="ARBA" id="ARBA00022630"/>
    </source>
</evidence>
<protein>
    <recommendedName>
        <fullName evidence="6">Glucose-methanol-choline oxidoreductase C-terminal domain-containing protein</fullName>
    </recommendedName>
</protein>
<gene>
    <name evidence="7" type="ORF">QV13_11490</name>
</gene>